<proteinExistence type="predicted"/>
<reference evidence="3 4" key="1">
    <citation type="journal article" date="2023" name="BMC Biol.">
        <title>The compact genome of the sponge Oopsacas minuta (Hexactinellida) is lacking key metazoan core genes.</title>
        <authorList>
            <person name="Santini S."/>
            <person name="Schenkelaars Q."/>
            <person name="Jourda C."/>
            <person name="Duchesne M."/>
            <person name="Belahbib H."/>
            <person name="Rocher C."/>
            <person name="Selva M."/>
            <person name="Riesgo A."/>
            <person name="Vervoort M."/>
            <person name="Leys S.P."/>
            <person name="Kodjabachian L."/>
            <person name="Le Bivic A."/>
            <person name="Borchiellini C."/>
            <person name="Claverie J.M."/>
            <person name="Renard E."/>
        </authorList>
    </citation>
    <scope>NUCLEOTIDE SEQUENCE [LARGE SCALE GENOMIC DNA]</scope>
    <source>
        <strain evidence="3">SPO-2</strain>
    </source>
</reference>
<evidence type="ECO:0000259" key="2">
    <source>
        <dbReference type="PROSITE" id="PS50157"/>
    </source>
</evidence>
<dbReference type="PROSITE" id="PS50157">
    <property type="entry name" value="ZINC_FINGER_C2H2_2"/>
    <property type="match status" value="1"/>
</dbReference>
<dbReference type="GO" id="GO:0008270">
    <property type="term" value="F:zinc ion binding"/>
    <property type="evidence" value="ECO:0007669"/>
    <property type="project" value="UniProtKB-KW"/>
</dbReference>
<keyword evidence="1" id="KW-0479">Metal-binding</keyword>
<keyword evidence="4" id="KW-1185">Reference proteome</keyword>
<dbReference type="Proteomes" id="UP001165289">
    <property type="component" value="Unassembled WGS sequence"/>
</dbReference>
<evidence type="ECO:0000313" key="4">
    <source>
        <dbReference type="Proteomes" id="UP001165289"/>
    </source>
</evidence>
<protein>
    <recommendedName>
        <fullName evidence="2">C2H2-type domain-containing protein</fullName>
    </recommendedName>
</protein>
<comment type="caution">
    <text evidence="3">The sequence shown here is derived from an EMBL/GenBank/DDBJ whole genome shotgun (WGS) entry which is preliminary data.</text>
</comment>
<dbReference type="AlphaFoldDB" id="A0AAV7JNA7"/>
<evidence type="ECO:0000313" key="3">
    <source>
        <dbReference type="EMBL" id="KAI6649930.1"/>
    </source>
</evidence>
<gene>
    <name evidence="3" type="ORF">LOD99_6294</name>
</gene>
<dbReference type="InterPro" id="IPR013087">
    <property type="entry name" value="Znf_C2H2_type"/>
</dbReference>
<name>A0AAV7JNA7_9METZ</name>
<sequence>MCVNRQPTLGSFGFIKRVSHRGVWNEIILPDISEQPKLECPHCDDKFKNQQRLGVHLKCQHGNISESTNVEINNVPLTRSIAEIEHVSNVDSEELQLGVSEAQVISIEPHAKRSRSQDSRRQYNSVFKAKIVSNPEAGVSRKVLTQKHTISKSMLSLWRLNKGKIMLAASKDHKKLLKIRSSTKYAELYRDLRKVS</sequence>
<evidence type="ECO:0000256" key="1">
    <source>
        <dbReference type="PROSITE-ProRule" id="PRU00042"/>
    </source>
</evidence>
<feature type="domain" description="C2H2-type" evidence="2">
    <location>
        <begin position="38"/>
        <end position="66"/>
    </location>
</feature>
<keyword evidence="1" id="KW-0862">Zinc</keyword>
<accession>A0AAV7JNA7</accession>
<organism evidence="3 4">
    <name type="scientific">Oopsacas minuta</name>
    <dbReference type="NCBI Taxonomy" id="111878"/>
    <lineage>
        <taxon>Eukaryota</taxon>
        <taxon>Metazoa</taxon>
        <taxon>Porifera</taxon>
        <taxon>Hexactinellida</taxon>
        <taxon>Hexasterophora</taxon>
        <taxon>Lyssacinosida</taxon>
        <taxon>Leucopsacidae</taxon>
        <taxon>Oopsacas</taxon>
    </lineage>
</organism>
<dbReference type="EMBL" id="JAKMXF010000316">
    <property type="protein sequence ID" value="KAI6649930.1"/>
    <property type="molecule type" value="Genomic_DNA"/>
</dbReference>
<dbReference type="PROSITE" id="PS00028">
    <property type="entry name" value="ZINC_FINGER_C2H2_1"/>
    <property type="match status" value="1"/>
</dbReference>
<keyword evidence="1" id="KW-0863">Zinc-finger</keyword>